<dbReference type="GO" id="GO:0010090">
    <property type="term" value="P:trichome morphogenesis"/>
    <property type="evidence" value="ECO:0007669"/>
    <property type="project" value="InterPro"/>
</dbReference>
<dbReference type="InterPro" id="IPR013087">
    <property type="entry name" value="Znf_C2H2_type"/>
</dbReference>
<name>A0A8J5HPL6_ZINOF</name>
<sequence>MEGDNFSVFGNGTQVDSKVFQSFQKSFLQVQSILDQNRLLINEINQNHESKIPDSLSRNVGLIRELNNNIRRVVDLYADLSLSFTKSVEASSEWSSAVRQPSHKRSRPEHSVSCYYCPLMLRVLVCIYHSKDSEPCGDCRRSSIPPWMRRIKIQWPAVEVEAIGDLEIFFPHVLAPSPNLDATSEDARTPELDGEGKPLTLGDGWRNEMIGDGRRMSEKEERDLMTVDSFSQLPFIGGRLPAASKLSSSSSGIRLFGIEVARQPSFDGDVADERAGAKGGGGPDGGADAGESSRTATAAAFRKFECHYCGRQFPTSQALGGHQNAHKRERQHAKRAQLNQYSAAFYGFGHGHRQLYGVMNSYNHQYSAIPSHVSEASFSGSWRLAAPVAQPINGSPLPGRGGVSPAMPLQPLRAEGVVAAGGTNISTAIISSSSSSHQFMIRNLKEKVSLDLHL</sequence>
<comment type="caution">
    <text evidence="4">The sequence shown here is derived from an EMBL/GenBank/DDBJ whole genome shotgun (WGS) entry which is preliminary data.</text>
</comment>
<dbReference type="Gene3D" id="3.30.160.60">
    <property type="entry name" value="Classic Zinc Finger"/>
    <property type="match status" value="1"/>
</dbReference>
<dbReference type="SUPFAM" id="SSF57667">
    <property type="entry name" value="beta-beta-alpha zinc fingers"/>
    <property type="match status" value="1"/>
</dbReference>
<dbReference type="InterPro" id="IPR044291">
    <property type="entry name" value="GIS/GIS2/ZFP8"/>
</dbReference>
<dbReference type="Pfam" id="PF13912">
    <property type="entry name" value="zf-C2H2_6"/>
    <property type="match status" value="1"/>
</dbReference>
<dbReference type="PROSITE" id="PS50157">
    <property type="entry name" value="ZINC_FINGER_C2H2_2"/>
    <property type="match status" value="1"/>
</dbReference>
<organism evidence="4 5">
    <name type="scientific">Zingiber officinale</name>
    <name type="common">Ginger</name>
    <name type="synonym">Amomum zingiber</name>
    <dbReference type="NCBI Taxonomy" id="94328"/>
    <lineage>
        <taxon>Eukaryota</taxon>
        <taxon>Viridiplantae</taxon>
        <taxon>Streptophyta</taxon>
        <taxon>Embryophyta</taxon>
        <taxon>Tracheophyta</taxon>
        <taxon>Spermatophyta</taxon>
        <taxon>Magnoliopsida</taxon>
        <taxon>Liliopsida</taxon>
        <taxon>Zingiberales</taxon>
        <taxon>Zingiberaceae</taxon>
        <taxon>Zingiber</taxon>
    </lineage>
</organism>
<keyword evidence="1" id="KW-0862">Zinc</keyword>
<reference evidence="4 5" key="1">
    <citation type="submission" date="2020-08" db="EMBL/GenBank/DDBJ databases">
        <title>Plant Genome Project.</title>
        <authorList>
            <person name="Zhang R.-G."/>
        </authorList>
    </citation>
    <scope>NUCLEOTIDE SEQUENCE [LARGE SCALE GENOMIC DNA]</scope>
    <source>
        <tissue evidence="4">Rhizome</tissue>
    </source>
</reference>
<dbReference type="PANTHER" id="PTHR46547">
    <property type="entry name" value="ZINC FINGER PROTEIN GIS"/>
    <property type="match status" value="1"/>
</dbReference>
<dbReference type="Proteomes" id="UP000734854">
    <property type="component" value="Unassembled WGS sequence"/>
</dbReference>
<accession>A0A8J5HPL6</accession>
<keyword evidence="1" id="KW-0479">Metal-binding</keyword>
<feature type="compositionally biased region" description="Basic and acidic residues" evidence="2">
    <location>
        <begin position="185"/>
        <end position="196"/>
    </location>
</feature>
<proteinExistence type="predicted"/>
<feature type="domain" description="C2H2-type" evidence="3">
    <location>
        <begin position="304"/>
        <end position="331"/>
    </location>
</feature>
<dbReference type="InterPro" id="IPR009741">
    <property type="entry name" value="EARLY_FLOWERING_4_dom"/>
</dbReference>
<dbReference type="InterPro" id="IPR036236">
    <property type="entry name" value="Znf_C2H2_sf"/>
</dbReference>
<dbReference type="AlphaFoldDB" id="A0A8J5HPL6"/>
<dbReference type="EMBL" id="JACMSC010000003">
    <property type="protein sequence ID" value="KAG6530369.1"/>
    <property type="molecule type" value="Genomic_DNA"/>
</dbReference>
<feature type="region of interest" description="Disordered" evidence="2">
    <location>
        <begin position="181"/>
        <end position="205"/>
    </location>
</feature>
<dbReference type="PROSITE" id="PS00028">
    <property type="entry name" value="ZINC_FINGER_C2H2_1"/>
    <property type="match status" value="1"/>
</dbReference>
<protein>
    <recommendedName>
        <fullName evidence="3">C2H2-type domain-containing protein</fullName>
    </recommendedName>
</protein>
<dbReference type="GO" id="GO:0008270">
    <property type="term" value="F:zinc ion binding"/>
    <property type="evidence" value="ECO:0007669"/>
    <property type="project" value="UniProtKB-KW"/>
</dbReference>
<feature type="region of interest" description="Disordered" evidence="2">
    <location>
        <begin position="267"/>
        <end position="293"/>
    </location>
</feature>
<keyword evidence="1" id="KW-0863">Zinc-finger</keyword>
<keyword evidence="5" id="KW-1185">Reference proteome</keyword>
<evidence type="ECO:0000256" key="1">
    <source>
        <dbReference type="PROSITE-ProRule" id="PRU00042"/>
    </source>
</evidence>
<dbReference type="GO" id="GO:0009739">
    <property type="term" value="P:response to gibberellin"/>
    <property type="evidence" value="ECO:0007669"/>
    <property type="project" value="InterPro"/>
</dbReference>
<gene>
    <name evidence="4" type="ORF">ZIOFF_012597</name>
</gene>
<dbReference type="PANTHER" id="PTHR46547:SF7">
    <property type="entry name" value="ZINC FINGER PROTEIN GIS"/>
    <property type="match status" value="1"/>
</dbReference>
<dbReference type="Pfam" id="PF07011">
    <property type="entry name" value="Elf4"/>
    <property type="match status" value="1"/>
</dbReference>
<evidence type="ECO:0000313" key="5">
    <source>
        <dbReference type="Proteomes" id="UP000734854"/>
    </source>
</evidence>
<evidence type="ECO:0000256" key="2">
    <source>
        <dbReference type="SAM" id="MobiDB-lite"/>
    </source>
</evidence>
<feature type="compositionally biased region" description="Gly residues" evidence="2">
    <location>
        <begin position="277"/>
        <end position="288"/>
    </location>
</feature>
<evidence type="ECO:0000313" key="4">
    <source>
        <dbReference type="EMBL" id="KAG6530369.1"/>
    </source>
</evidence>
<dbReference type="GO" id="GO:0003700">
    <property type="term" value="F:DNA-binding transcription factor activity"/>
    <property type="evidence" value="ECO:0007669"/>
    <property type="project" value="InterPro"/>
</dbReference>
<evidence type="ECO:0000259" key="3">
    <source>
        <dbReference type="PROSITE" id="PS50157"/>
    </source>
</evidence>